<sequence length="388" mass="42138">MEFTCISCGNPLSESDLELSINLGSAASMEEDVDLSGDESPPFALDAIDDSETMNFYSTMCTNEPMAESSTEAMPLCERCFESLAGSIIHDIQRTTRETGRYNEAIDQLSTVTPPPPPDLTALELEESQAMAEFQSVQAELHKLRRTLAEVRAEAEKTTADTEERWRAMNEAQREADAACEAARLHAAVSTNLTAMLASLREDATLALFPIVDCGTHATICGITLSSNDWAETGAALGVVAFLISVLQKKLDIFGQFTVSPQGPQSTIAIERQGKSTQVYPLHMARPTKKGAVQLGMACCCLLHTIAEVYVAQFPDDDAVSFERDGHSVDLDDRSESAESRRPIDAINGLSVVPEPRGAPSERWDLSWREALLCLGRVCRSTATLDPG</sequence>
<dbReference type="EMBL" id="JAHDYR010000040">
    <property type="protein sequence ID" value="KAG9392059.1"/>
    <property type="molecule type" value="Genomic_DNA"/>
</dbReference>
<reference evidence="4" key="1">
    <citation type="submission" date="2021-05" db="EMBL/GenBank/DDBJ databases">
        <title>A free-living protist that lacks canonical eukaryotic 1 DNA replication and segregation systems.</title>
        <authorList>
            <person name="Salas-Leiva D.E."/>
            <person name="Tromer E.C."/>
            <person name="Curtis B.A."/>
            <person name="Jerlstrom-Hultqvist J."/>
            <person name="Kolisko M."/>
            <person name="Yi Z."/>
            <person name="Salas-Leiva J.S."/>
            <person name="Gallot-Lavallee L."/>
            <person name="Kops G.J.P.L."/>
            <person name="Archibald J.M."/>
            <person name="Simpson A.G.B."/>
            <person name="Roger A.J."/>
        </authorList>
    </citation>
    <scope>NUCLEOTIDE SEQUENCE</scope>
    <source>
        <strain evidence="4">BICM</strain>
    </source>
</reference>
<protein>
    <submittedName>
        <fullName evidence="4">Atg6/Beclin</fullName>
    </submittedName>
</protein>
<gene>
    <name evidence="4" type="ORF">J8273_6650</name>
</gene>
<dbReference type="GO" id="GO:0034272">
    <property type="term" value="C:phosphatidylinositol 3-kinase complex, class III, type II"/>
    <property type="evidence" value="ECO:0007669"/>
    <property type="project" value="TreeGrafter"/>
</dbReference>
<dbReference type="GO" id="GO:0043548">
    <property type="term" value="F:phosphatidylinositol 3-kinase binding"/>
    <property type="evidence" value="ECO:0007669"/>
    <property type="project" value="TreeGrafter"/>
</dbReference>
<comment type="similarity">
    <text evidence="1">Belongs to the beclin family.</text>
</comment>
<evidence type="ECO:0000259" key="3">
    <source>
        <dbReference type="Pfam" id="PF04111"/>
    </source>
</evidence>
<organism evidence="4 5">
    <name type="scientific">Carpediemonas membranifera</name>
    <dbReference type="NCBI Taxonomy" id="201153"/>
    <lineage>
        <taxon>Eukaryota</taxon>
        <taxon>Metamonada</taxon>
        <taxon>Carpediemonas-like organisms</taxon>
        <taxon>Carpediemonas</taxon>
    </lineage>
</organism>
<dbReference type="GO" id="GO:0000407">
    <property type="term" value="C:phagophore assembly site"/>
    <property type="evidence" value="ECO:0007669"/>
    <property type="project" value="TreeGrafter"/>
</dbReference>
<dbReference type="Proteomes" id="UP000717585">
    <property type="component" value="Unassembled WGS sequence"/>
</dbReference>
<evidence type="ECO:0000313" key="5">
    <source>
        <dbReference type="Proteomes" id="UP000717585"/>
    </source>
</evidence>
<comment type="caution">
    <text evidence="4">The sequence shown here is derived from an EMBL/GenBank/DDBJ whole genome shotgun (WGS) entry which is preliminary data.</text>
</comment>
<evidence type="ECO:0000256" key="1">
    <source>
        <dbReference type="ARBA" id="ARBA00005965"/>
    </source>
</evidence>
<dbReference type="InterPro" id="IPR038274">
    <property type="entry name" value="Atg6/Beclin_C_sf"/>
</dbReference>
<dbReference type="AlphaFoldDB" id="A0A8J6B156"/>
<dbReference type="GO" id="GO:0045324">
    <property type="term" value="P:late endosome to vacuole transport"/>
    <property type="evidence" value="ECO:0007669"/>
    <property type="project" value="TreeGrafter"/>
</dbReference>
<dbReference type="GO" id="GO:0000423">
    <property type="term" value="P:mitophagy"/>
    <property type="evidence" value="ECO:0007669"/>
    <property type="project" value="TreeGrafter"/>
</dbReference>
<dbReference type="GO" id="GO:0006995">
    <property type="term" value="P:cellular response to nitrogen starvation"/>
    <property type="evidence" value="ECO:0007669"/>
    <property type="project" value="TreeGrafter"/>
</dbReference>
<feature type="domain" description="Atg6 BARA" evidence="3">
    <location>
        <begin position="207"/>
        <end position="306"/>
    </location>
</feature>
<keyword evidence="2" id="KW-0175">Coiled coil</keyword>
<evidence type="ECO:0000256" key="2">
    <source>
        <dbReference type="SAM" id="Coils"/>
    </source>
</evidence>
<dbReference type="Pfam" id="PF04111">
    <property type="entry name" value="APG6"/>
    <property type="match status" value="1"/>
</dbReference>
<keyword evidence="5" id="KW-1185">Reference proteome</keyword>
<accession>A0A8J6B156</accession>
<dbReference type="InterPro" id="IPR007243">
    <property type="entry name" value="Atg6/Beclin"/>
</dbReference>
<evidence type="ECO:0000313" key="4">
    <source>
        <dbReference type="EMBL" id="KAG9392059.1"/>
    </source>
</evidence>
<dbReference type="PANTHER" id="PTHR12768">
    <property type="entry name" value="BECLIN 1"/>
    <property type="match status" value="1"/>
</dbReference>
<feature type="coiled-coil region" evidence="2">
    <location>
        <begin position="134"/>
        <end position="161"/>
    </location>
</feature>
<name>A0A8J6B156_9EUKA</name>
<dbReference type="InterPro" id="IPR040455">
    <property type="entry name" value="Atg6_BARA"/>
</dbReference>
<dbReference type="GO" id="GO:0034271">
    <property type="term" value="C:phosphatidylinositol 3-kinase complex, class III, type I"/>
    <property type="evidence" value="ECO:0007669"/>
    <property type="project" value="TreeGrafter"/>
</dbReference>
<dbReference type="PANTHER" id="PTHR12768:SF4">
    <property type="entry name" value="BECLIN-1"/>
    <property type="match status" value="1"/>
</dbReference>
<dbReference type="GO" id="GO:0000045">
    <property type="term" value="P:autophagosome assembly"/>
    <property type="evidence" value="ECO:0007669"/>
    <property type="project" value="TreeGrafter"/>
</dbReference>
<dbReference type="Gene3D" id="1.10.418.40">
    <property type="entry name" value="Autophagy protein 6/Beclin 1"/>
    <property type="match status" value="1"/>
</dbReference>
<dbReference type="Gene3D" id="6.10.250.3110">
    <property type="match status" value="1"/>
</dbReference>
<dbReference type="GO" id="GO:0030674">
    <property type="term" value="F:protein-macromolecule adaptor activity"/>
    <property type="evidence" value="ECO:0007669"/>
    <property type="project" value="TreeGrafter"/>
</dbReference>
<proteinExistence type="inferred from homology"/>